<reference evidence="3" key="1">
    <citation type="submission" date="2013-09" db="EMBL/GenBank/DDBJ databases">
        <title>Corchorus olitorius genome sequencing.</title>
        <authorList>
            <person name="Alam M."/>
            <person name="Haque M.S."/>
            <person name="Islam M.S."/>
            <person name="Emdad E.M."/>
            <person name="Islam M.M."/>
            <person name="Ahmed B."/>
            <person name="Halim A."/>
            <person name="Hossen Q.M.M."/>
            <person name="Hossain M.Z."/>
            <person name="Ahmed R."/>
            <person name="Khan M.M."/>
            <person name="Islam R."/>
            <person name="Rashid M.M."/>
            <person name="Khan S.A."/>
            <person name="Rahman M.S."/>
            <person name="Alam M."/>
            <person name="Yahiya A.S."/>
            <person name="Khan M.S."/>
            <person name="Azam M.S."/>
            <person name="Haque T."/>
            <person name="Lashkar M.Z.H."/>
            <person name="Akhand A.I."/>
            <person name="Morshed G."/>
            <person name="Roy S."/>
            <person name="Uddin K.S."/>
            <person name="Rabeya T."/>
            <person name="Hossain A.S."/>
            <person name="Chowdhury A."/>
            <person name="Snigdha A.R."/>
            <person name="Mortoza M.S."/>
            <person name="Matin S.A."/>
            <person name="Hoque S.M.E."/>
            <person name="Islam M.K."/>
            <person name="Roy D.K."/>
            <person name="Haider R."/>
            <person name="Moosa M.M."/>
            <person name="Elias S.M."/>
            <person name="Hasan A.M."/>
            <person name="Jahan S."/>
            <person name="Shafiuddin M."/>
            <person name="Mahmood N."/>
            <person name="Shommy N.S."/>
        </authorList>
    </citation>
    <scope>NUCLEOTIDE SEQUENCE [LARGE SCALE GENOMIC DNA]</scope>
    <source>
        <strain evidence="3">cv. O-4</strain>
    </source>
</reference>
<comment type="caution">
    <text evidence="2">The sequence shown here is derived from an EMBL/GenBank/DDBJ whole genome shotgun (WGS) entry which is preliminary data.</text>
</comment>
<dbReference type="Proteomes" id="UP000187203">
    <property type="component" value="Unassembled WGS sequence"/>
</dbReference>
<keyword evidence="3" id="KW-1185">Reference proteome</keyword>
<dbReference type="AlphaFoldDB" id="A0A1R3I8V7"/>
<name>A0A1R3I8V7_9ROSI</name>
<protein>
    <submittedName>
        <fullName evidence="2">Transcription factor</fullName>
    </submittedName>
</protein>
<accession>A0A1R3I8V7</accession>
<dbReference type="EMBL" id="AWUE01018676">
    <property type="protein sequence ID" value="OMO78988.1"/>
    <property type="molecule type" value="Genomic_DNA"/>
</dbReference>
<evidence type="ECO:0000313" key="3">
    <source>
        <dbReference type="Proteomes" id="UP000187203"/>
    </source>
</evidence>
<evidence type="ECO:0000313" key="2">
    <source>
        <dbReference type="EMBL" id="OMO78988.1"/>
    </source>
</evidence>
<evidence type="ECO:0000256" key="1">
    <source>
        <dbReference type="SAM" id="MobiDB-lite"/>
    </source>
</evidence>
<sequence length="87" mass="9879">MAAIWFSSLKRSLKLCKAELSDIVQQNPNCNDETRKPVLSRLLSSKSRRSLRDDHGIQGRRSTQAEPMEISHILDPITESGDWREGS</sequence>
<organism evidence="2 3">
    <name type="scientific">Corchorus olitorius</name>
    <dbReference type="NCBI Taxonomy" id="93759"/>
    <lineage>
        <taxon>Eukaryota</taxon>
        <taxon>Viridiplantae</taxon>
        <taxon>Streptophyta</taxon>
        <taxon>Embryophyta</taxon>
        <taxon>Tracheophyta</taxon>
        <taxon>Spermatophyta</taxon>
        <taxon>Magnoliopsida</taxon>
        <taxon>eudicotyledons</taxon>
        <taxon>Gunneridae</taxon>
        <taxon>Pentapetalae</taxon>
        <taxon>rosids</taxon>
        <taxon>malvids</taxon>
        <taxon>Malvales</taxon>
        <taxon>Malvaceae</taxon>
        <taxon>Grewioideae</taxon>
        <taxon>Apeibeae</taxon>
        <taxon>Corchorus</taxon>
    </lineage>
</organism>
<proteinExistence type="predicted"/>
<feature type="region of interest" description="Disordered" evidence="1">
    <location>
        <begin position="29"/>
        <end position="87"/>
    </location>
</feature>
<gene>
    <name evidence="2" type="ORF">COLO4_24598</name>
</gene>